<evidence type="ECO:0000256" key="4">
    <source>
        <dbReference type="ARBA" id="ARBA00023242"/>
    </source>
</evidence>
<reference evidence="8 9" key="1">
    <citation type="submission" date="2024-03" db="EMBL/GenBank/DDBJ databases">
        <title>The Acrasis kona genome and developmental transcriptomes reveal deep origins of eukaryotic multicellular pathways.</title>
        <authorList>
            <person name="Sheikh S."/>
            <person name="Fu C.-J."/>
            <person name="Brown M.W."/>
            <person name="Baldauf S.L."/>
        </authorList>
    </citation>
    <scope>NUCLEOTIDE SEQUENCE [LARGE SCALE GENOMIC DNA]</scope>
    <source>
        <strain evidence="8 9">ATCC MYA-3509</strain>
    </source>
</reference>
<feature type="compositionally biased region" description="Acidic residues" evidence="5">
    <location>
        <begin position="155"/>
        <end position="171"/>
    </location>
</feature>
<feature type="domain" description="Myb-like" evidence="6">
    <location>
        <begin position="5"/>
        <end position="63"/>
    </location>
</feature>
<accession>A0AAW2ZCQ5</accession>
<evidence type="ECO:0000259" key="6">
    <source>
        <dbReference type="PROSITE" id="PS50090"/>
    </source>
</evidence>
<dbReference type="PANTHER" id="PTHR46621:SF1">
    <property type="entry name" value="SNRNA-ACTIVATING PROTEIN COMPLEX SUBUNIT 4"/>
    <property type="match status" value="1"/>
</dbReference>
<feature type="compositionally biased region" description="Pro residues" evidence="5">
    <location>
        <begin position="367"/>
        <end position="378"/>
    </location>
</feature>
<dbReference type="SMART" id="SM00717">
    <property type="entry name" value="SANT"/>
    <property type="match status" value="2"/>
</dbReference>
<dbReference type="InterPro" id="IPR051575">
    <property type="entry name" value="Myb-like_DNA-bd"/>
</dbReference>
<comment type="caution">
    <text evidence="8">The sequence shown here is derived from an EMBL/GenBank/DDBJ whole genome shotgun (WGS) entry which is preliminary data.</text>
</comment>
<feature type="compositionally biased region" description="Basic residues" evidence="5">
    <location>
        <begin position="460"/>
        <end position="471"/>
    </location>
</feature>
<dbReference type="SUPFAM" id="SSF46689">
    <property type="entry name" value="Homeodomain-like"/>
    <property type="match status" value="2"/>
</dbReference>
<dbReference type="InterPro" id="IPR001005">
    <property type="entry name" value="SANT/Myb"/>
</dbReference>
<dbReference type="GO" id="GO:0001006">
    <property type="term" value="F:RNA polymerase III type 3 promoter sequence-specific DNA binding"/>
    <property type="evidence" value="ECO:0007669"/>
    <property type="project" value="TreeGrafter"/>
</dbReference>
<dbReference type="InterPro" id="IPR009057">
    <property type="entry name" value="Homeodomain-like_sf"/>
</dbReference>
<proteinExistence type="predicted"/>
<evidence type="ECO:0000256" key="3">
    <source>
        <dbReference type="ARBA" id="ARBA00023163"/>
    </source>
</evidence>
<dbReference type="PANTHER" id="PTHR46621">
    <property type="entry name" value="SNRNA-ACTIVATING PROTEIN COMPLEX SUBUNIT 4"/>
    <property type="match status" value="1"/>
</dbReference>
<feature type="domain" description="HTH myb-type" evidence="7">
    <location>
        <begin position="64"/>
        <end position="119"/>
    </location>
</feature>
<sequence>MKTLNPAIKKGRWSLQEDKRLAMSVHAYGDPNDPSASRTWIKIRKHILGRTDVQCRERWCNILNPELNSGPWTEEEDEKLCNAIETVGVGKWSRIAQMCTPRTDNQCWRRWKTLNSDLVPEYKKQLIKKDQSLVKNFVGREKERPTITADDFEIVGEENEEDESEEEEEEIERPAVRGRREPTNKNDVKQNLMLQPTFALEVARQQQIKYLAEKRPLFMGVEPSAFVSTAMNMLKNTSLQQNSSVEPNPVASTLQGDILDGIVFVDPRITQVSIPLPSIPPSKASINSLATLHQMLEDDDTESVKVVPDKKLFSDPNFLLLTGCFNAMFQQPMHQIMTSATAAQQPRTIPNVHLLNQWFRTHQMIPNGPPRPLPPNGTPLPQTVATLQSPPPVRQPVTQTINPTPVPPPAPVEEPKRKRGRPKKIQSEDKGESTPKKKTTKKRKIDENIEQENDEEGTPKKKVRSTRKSRTKPTVGQDQNEPEQ</sequence>
<dbReference type="PROSITE" id="PS51294">
    <property type="entry name" value="HTH_MYB"/>
    <property type="match status" value="2"/>
</dbReference>
<evidence type="ECO:0000313" key="9">
    <source>
        <dbReference type="Proteomes" id="UP001431209"/>
    </source>
</evidence>
<dbReference type="GO" id="GO:0019185">
    <property type="term" value="C:snRNA-activating protein complex"/>
    <property type="evidence" value="ECO:0007669"/>
    <property type="project" value="TreeGrafter"/>
</dbReference>
<evidence type="ECO:0000313" key="8">
    <source>
        <dbReference type="EMBL" id="KAL0487119.1"/>
    </source>
</evidence>
<dbReference type="InterPro" id="IPR017930">
    <property type="entry name" value="Myb_dom"/>
</dbReference>
<name>A0AAW2ZCQ5_9EUKA</name>
<dbReference type="Proteomes" id="UP001431209">
    <property type="component" value="Unassembled WGS sequence"/>
</dbReference>
<dbReference type="GO" id="GO:0000978">
    <property type="term" value="F:RNA polymerase II cis-regulatory region sequence-specific DNA binding"/>
    <property type="evidence" value="ECO:0007669"/>
    <property type="project" value="TreeGrafter"/>
</dbReference>
<dbReference type="AlphaFoldDB" id="A0AAW2ZCQ5"/>
<dbReference type="PROSITE" id="PS50090">
    <property type="entry name" value="MYB_LIKE"/>
    <property type="match status" value="2"/>
</dbReference>
<keyword evidence="3" id="KW-0804">Transcription</keyword>
<feature type="compositionally biased region" description="Basic and acidic residues" evidence="5">
    <location>
        <begin position="172"/>
        <end position="183"/>
    </location>
</feature>
<feature type="domain" description="HTH myb-type" evidence="7">
    <location>
        <begin position="5"/>
        <end position="63"/>
    </location>
</feature>
<keyword evidence="4" id="KW-0539">Nucleus</keyword>
<feature type="compositionally biased region" description="Basic and acidic residues" evidence="5">
    <location>
        <begin position="425"/>
        <end position="435"/>
    </location>
</feature>
<protein>
    <submittedName>
        <fullName evidence="8">Transcription factor myb</fullName>
    </submittedName>
</protein>
<dbReference type="GO" id="GO:0042795">
    <property type="term" value="P:snRNA transcription by RNA polymerase II"/>
    <property type="evidence" value="ECO:0007669"/>
    <property type="project" value="TreeGrafter"/>
</dbReference>
<dbReference type="EMBL" id="JAOPGA020001302">
    <property type="protein sequence ID" value="KAL0487119.1"/>
    <property type="molecule type" value="Genomic_DNA"/>
</dbReference>
<feature type="region of interest" description="Disordered" evidence="5">
    <location>
        <begin position="362"/>
        <end position="484"/>
    </location>
</feature>
<feature type="region of interest" description="Disordered" evidence="5">
    <location>
        <begin position="155"/>
        <end position="183"/>
    </location>
</feature>
<evidence type="ECO:0000259" key="7">
    <source>
        <dbReference type="PROSITE" id="PS51294"/>
    </source>
</evidence>
<evidence type="ECO:0000256" key="2">
    <source>
        <dbReference type="ARBA" id="ARBA00023125"/>
    </source>
</evidence>
<dbReference type="GO" id="GO:0042796">
    <property type="term" value="P:snRNA transcription by RNA polymerase III"/>
    <property type="evidence" value="ECO:0007669"/>
    <property type="project" value="TreeGrafter"/>
</dbReference>
<dbReference type="Pfam" id="PF13921">
    <property type="entry name" value="Myb_DNA-bind_6"/>
    <property type="match status" value="1"/>
</dbReference>
<gene>
    <name evidence="8" type="ORF">AKO1_000951</name>
</gene>
<evidence type="ECO:0000256" key="1">
    <source>
        <dbReference type="ARBA" id="ARBA00023015"/>
    </source>
</evidence>
<organism evidence="8 9">
    <name type="scientific">Acrasis kona</name>
    <dbReference type="NCBI Taxonomy" id="1008807"/>
    <lineage>
        <taxon>Eukaryota</taxon>
        <taxon>Discoba</taxon>
        <taxon>Heterolobosea</taxon>
        <taxon>Tetramitia</taxon>
        <taxon>Eutetramitia</taxon>
        <taxon>Acrasidae</taxon>
        <taxon>Acrasis</taxon>
    </lineage>
</organism>
<dbReference type="Gene3D" id="1.10.10.60">
    <property type="entry name" value="Homeodomain-like"/>
    <property type="match status" value="2"/>
</dbReference>
<keyword evidence="2" id="KW-0238">DNA-binding</keyword>
<dbReference type="CDD" id="cd00167">
    <property type="entry name" value="SANT"/>
    <property type="match status" value="2"/>
</dbReference>
<keyword evidence="9" id="KW-1185">Reference proteome</keyword>
<keyword evidence="1" id="KW-0805">Transcription regulation</keyword>
<feature type="domain" description="Myb-like" evidence="6">
    <location>
        <begin position="64"/>
        <end position="115"/>
    </location>
</feature>
<evidence type="ECO:0000256" key="5">
    <source>
        <dbReference type="SAM" id="MobiDB-lite"/>
    </source>
</evidence>